<sequence>MTHSEAPAARPPAAPRRPTRSSAPAPAEPSALLTPEEAQRIAQTAQAVIAEIATVIEGKREVAELAVMVLLAGGHLLIEDVPGTGKTMLAKALAGALGTDRARIQFTPDLLPADVTGGSVLMPGSGELEFRPGAVFTQILLADEITRASAKTQSALLEAMEERQVSVDGATYPLPEPFMVVATANPVEMEGTYRLPEAQRDRFLARTSMGYPAASAEARMVAAQAGPPPRGERELVDALRARTDPAEIAAQVRAVRRIHAAPALVEYVVRLAAATREHPQCALGASPRASVHLVRAAKARAAMSGKQYVRPEDVQSVIGPVWRHRLHPAPGAIARGIDADAILADVLAQVPVD</sequence>
<proteinExistence type="predicted"/>
<keyword evidence="5" id="KW-1185">Reference proteome</keyword>
<evidence type="ECO:0000256" key="1">
    <source>
        <dbReference type="SAM" id="MobiDB-lite"/>
    </source>
</evidence>
<dbReference type="SUPFAM" id="SSF52540">
    <property type="entry name" value="P-loop containing nucleoside triphosphate hydrolases"/>
    <property type="match status" value="1"/>
</dbReference>
<dbReference type="EMBL" id="JAKNCJ010000002">
    <property type="protein sequence ID" value="MCL6423105.1"/>
    <property type="molecule type" value="Genomic_DNA"/>
</dbReference>
<dbReference type="InterPro" id="IPR050764">
    <property type="entry name" value="CbbQ/NirQ/NorQ/GpvN"/>
</dbReference>
<feature type="domain" description="ATPase AAA-3" evidence="2">
    <location>
        <begin position="75"/>
        <end position="204"/>
    </location>
</feature>
<dbReference type="Pfam" id="PF07726">
    <property type="entry name" value="AAA_3"/>
    <property type="match status" value="1"/>
</dbReference>
<evidence type="ECO:0000259" key="2">
    <source>
        <dbReference type="Pfam" id="PF07726"/>
    </source>
</evidence>
<name>A0ABT0QZM6_9MICO</name>
<comment type="caution">
    <text evidence="4">The sequence shown here is derived from an EMBL/GenBank/DDBJ whole genome shotgun (WGS) entry which is preliminary data.</text>
</comment>
<accession>A0ABT0QZM6</accession>
<feature type="region of interest" description="Disordered" evidence="1">
    <location>
        <begin position="1"/>
        <end position="32"/>
    </location>
</feature>
<reference evidence="4" key="1">
    <citation type="submission" date="2022-02" db="EMBL/GenBank/DDBJ databases">
        <authorList>
            <person name="Lee M."/>
            <person name="Kim S.-J."/>
            <person name="Jung M.-Y."/>
        </authorList>
    </citation>
    <scope>NUCLEOTIDE SEQUENCE</scope>
    <source>
        <strain evidence="4">JHP9</strain>
    </source>
</reference>
<dbReference type="Proteomes" id="UP001203761">
    <property type="component" value="Unassembled WGS sequence"/>
</dbReference>
<dbReference type="InterPro" id="IPR027417">
    <property type="entry name" value="P-loop_NTPase"/>
</dbReference>
<dbReference type="InterPro" id="IPR041628">
    <property type="entry name" value="ChlI/MoxR_AAA_lid"/>
</dbReference>
<gene>
    <name evidence="4" type="ORF">Bequi_06850</name>
</gene>
<dbReference type="PANTHER" id="PTHR42759">
    <property type="entry name" value="MOXR FAMILY PROTEIN"/>
    <property type="match status" value="1"/>
</dbReference>
<dbReference type="CDD" id="cd00009">
    <property type="entry name" value="AAA"/>
    <property type="match status" value="1"/>
</dbReference>
<feature type="compositionally biased region" description="Low complexity" evidence="1">
    <location>
        <begin position="20"/>
        <end position="32"/>
    </location>
</feature>
<dbReference type="Gene3D" id="1.10.8.80">
    <property type="entry name" value="Magnesium chelatase subunit I, C-Terminal domain"/>
    <property type="match status" value="1"/>
</dbReference>
<dbReference type="Gene3D" id="3.40.50.300">
    <property type="entry name" value="P-loop containing nucleotide triphosphate hydrolases"/>
    <property type="match status" value="1"/>
</dbReference>
<evidence type="ECO:0000313" key="5">
    <source>
        <dbReference type="Proteomes" id="UP001203761"/>
    </source>
</evidence>
<dbReference type="PANTHER" id="PTHR42759:SF5">
    <property type="entry name" value="METHANOL DEHYDROGENASE REGULATOR"/>
    <property type="match status" value="1"/>
</dbReference>
<evidence type="ECO:0000259" key="3">
    <source>
        <dbReference type="Pfam" id="PF17863"/>
    </source>
</evidence>
<evidence type="ECO:0000313" key="4">
    <source>
        <dbReference type="EMBL" id="MCL6423105.1"/>
    </source>
</evidence>
<protein>
    <submittedName>
        <fullName evidence="4">MoxR family ATPase</fullName>
    </submittedName>
</protein>
<organism evidence="4 5">
    <name type="scientific">Brachybacterium equifaecis</name>
    <dbReference type="NCBI Taxonomy" id="2910770"/>
    <lineage>
        <taxon>Bacteria</taxon>
        <taxon>Bacillati</taxon>
        <taxon>Actinomycetota</taxon>
        <taxon>Actinomycetes</taxon>
        <taxon>Micrococcales</taxon>
        <taxon>Dermabacteraceae</taxon>
        <taxon>Brachybacterium</taxon>
    </lineage>
</organism>
<dbReference type="RefSeq" id="WP_249737198.1">
    <property type="nucleotide sequence ID" value="NZ_JAKNCJ010000002.1"/>
</dbReference>
<dbReference type="Pfam" id="PF17863">
    <property type="entry name" value="AAA_lid_2"/>
    <property type="match status" value="1"/>
</dbReference>
<dbReference type="PIRSF" id="PIRSF002849">
    <property type="entry name" value="AAA_ATPase_chaperone_MoxR_prd"/>
    <property type="match status" value="1"/>
</dbReference>
<dbReference type="InterPro" id="IPR011703">
    <property type="entry name" value="ATPase_AAA-3"/>
</dbReference>
<feature type="domain" description="ChlI/MoxR AAA lid" evidence="3">
    <location>
        <begin position="274"/>
        <end position="345"/>
    </location>
</feature>